<organism evidence="2 3">
    <name type="scientific">Candidatus Cellulosilyticum pullistercoris</name>
    <dbReference type="NCBI Taxonomy" id="2838521"/>
    <lineage>
        <taxon>Bacteria</taxon>
        <taxon>Bacillati</taxon>
        <taxon>Bacillota</taxon>
        <taxon>Clostridia</taxon>
        <taxon>Lachnospirales</taxon>
        <taxon>Cellulosilyticaceae</taxon>
        <taxon>Cellulosilyticum</taxon>
    </lineage>
</organism>
<feature type="transmembrane region" description="Helical" evidence="1">
    <location>
        <begin position="67"/>
        <end position="87"/>
    </location>
</feature>
<proteinExistence type="predicted"/>
<comment type="caution">
    <text evidence="2">The sequence shown here is derived from an EMBL/GenBank/DDBJ whole genome shotgun (WGS) entry which is preliminary data.</text>
</comment>
<dbReference type="Pfam" id="PF04657">
    <property type="entry name" value="DMT_YdcZ"/>
    <property type="match status" value="1"/>
</dbReference>
<evidence type="ECO:0000313" key="2">
    <source>
        <dbReference type="EMBL" id="MBU3804935.1"/>
    </source>
</evidence>
<name>A0A9E2NM30_9FIRM</name>
<dbReference type="AlphaFoldDB" id="A0A9E2NM30"/>
<dbReference type="PANTHER" id="PTHR34821:SF3">
    <property type="entry name" value="MEMBRANE PROTEIN"/>
    <property type="match status" value="1"/>
</dbReference>
<accession>A0A9E2NM30</accession>
<feature type="transmembrane region" description="Helical" evidence="1">
    <location>
        <begin position="122"/>
        <end position="142"/>
    </location>
</feature>
<keyword evidence="1" id="KW-0812">Transmembrane</keyword>
<dbReference type="GO" id="GO:0005886">
    <property type="term" value="C:plasma membrane"/>
    <property type="evidence" value="ECO:0007669"/>
    <property type="project" value="TreeGrafter"/>
</dbReference>
<dbReference type="EMBL" id="JAHLFQ010000215">
    <property type="protein sequence ID" value="MBU3804935.1"/>
    <property type="molecule type" value="Genomic_DNA"/>
</dbReference>
<keyword evidence="1" id="KW-0472">Membrane</keyword>
<feature type="transmembrane region" description="Helical" evidence="1">
    <location>
        <begin position="29"/>
        <end position="52"/>
    </location>
</feature>
<feature type="transmembrane region" description="Helical" evidence="1">
    <location>
        <begin position="93"/>
        <end position="115"/>
    </location>
</feature>
<reference evidence="2" key="1">
    <citation type="journal article" date="2021" name="PeerJ">
        <title>Extensive microbial diversity within the chicken gut microbiome revealed by metagenomics and culture.</title>
        <authorList>
            <person name="Gilroy R."/>
            <person name="Ravi A."/>
            <person name="Getino M."/>
            <person name="Pursley I."/>
            <person name="Horton D.L."/>
            <person name="Alikhan N.F."/>
            <person name="Baker D."/>
            <person name="Gharbi K."/>
            <person name="Hall N."/>
            <person name="Watson M."/>
            <person name="Adriaenssens E.M."/>
            <person name="Foster-Nyarko E."/>
            <person name="Jarju S."/>
            <person name="Secka A."/>
            <person name="Antonio M."/>
            <person name="Oren A."/>
            <person name="Chaudhuri R.R."/>
            <person name="La Ragione R."/>
            <person name="Hildebrand F."/>
            <person name="Pallen M.J."/>
        </authorList>
    </citation>
    <scope>NUCLEOTIDE SEQUENCE</scope>
    <source>
        <strain evidence="2">B5-657</strain>
    </source>
</reference>
<protein>
    <submittedName>
        <fullName evidence="2">DMT family transporter</fullName>
    </submittedName>
</protein>
<dbReference type="InterPro" id="IPR006750">
    <property type="entry name" value="YdcZ"/>
</dbReference>
<sequence length="144" mass="15787">MFSSIITALISGLLMSVQGVFNTRVTEKAGVWFTAGIVHFTAFIVCLIILLFTRDANVEGLKMVNKWYLLGGVLGAGITYTVVVAMAHLGPAYAVMLILIAQMVCAYLIELFGWFGTEKASFMWTKLVGVAIMVVGIIVFQWKK</sequence>
<keyword evidence="1" id="KW-1133">Transmembrane helix</keyword>
<dbReference type="Proteomes" id="UP000824229">
    <property type="component" value="Unassembled WGS sequence"/>
</dbReference>
<evidence type="ECO:0000256" key="1">
    <source>
        <dbReference type="SAM" id="Phobius"/>
    </source>
</evidence>
<dbReference type="PANTHER" id="PTHR34821">
    <property type="entry name" value="INNER MEMBRANE PROTEIN YDCZ"/>
    <property type="match status" value="1"/>
</dbReference>
<gene>
    <name evidence="2" type="ORF">H9872_09305</name>
</gene>
<evidence type="ECO:0000313" key="3">
    <source>
        <dbReference type="Proteomes" id="UP000824229"/>
    </source>
</evidence>
<reference evidence="2" key="2">
    <citation type="submission" date="2021-04" db="EMBL/GenBank/DDBJ databases">
        <authorList>
            <person name="Gilroy R."/>
        </authorList>
    </citation>
    <scope>NUCLEOTIDE SEQUENCE</scope>
    <source>
        <strain evidence="2">B5-657</strain>
    </source>
</reference>